<evidence type="ECO:0000313" key="2">
    <source>
        <dbReference type="EMBL" id="KAJ3477776.1"/>
    </source>
</evidence>
<comment type="caution">
    <text evidence="2">The sequence shown here is derived from an EMBL/GenBank/DDBJ whole genome shotgun (WGS) entry which is preliminary data.</text>
</comment>
<accession>A0AAD5Y9H1</accession>
<feature type="region of interest" description="Disordered" evidence="1">
    <location>
        <begin position="160"/>
        <end position="179"/>
    </location>
</feature>
<evidence type="ECO:0000313" key="3">
    <source>
        <dbReference type="Proteomes" id="UP001212997"/>
    </source>
</evidence>
<feature type="compositionally biased region" description="Basic and acidic residues" evidence="1">
    <location>
        <begin position="10"/>
        <end position="20"/>
    </location>
</feature>
<keyword evidence="3" id="KW-1185">Reference proteome</keyword>
<dbReference type="InterPro" id="IPR032675">
    <property type="entry name" value="LRR_dom_sf"/>
</dbReference>
<dbReference type="SUPFAM" id="SSF52047">
    <property type="entry name" value="RNI-like"/>
    <property type="match status" value="1"/>
</dbReference>
<dbReference type="AlphaFoldDB" id="A0AAD5Y9H1"/>
<feature type="compositionally biased region" description="Polar residues" evidence="1">
    <location>
        <begin position="90"/>
        <end position="100"/>
    </location>
</feature>
<feature type="compositionally biased region" description="Basic and acidic residues" evidence="1">
    <location>
        <begin position="66"/>
        <end position="75"/>
    </location>
</feature>
<feature type="region of interest" description="Disordered" evidence="1">
    <location>
        <begin position="1"/>
        <end position="100"/>
    </location>
</feature>
<gene>
    <name evidence="2" type="ORF">NLI96_g10237</name>
</gene>
<protein>
    <recommendedName>
        <fullName evidence="4">F-box domain-containing protein</fullName>
    </recommendedName>
</protein>
<dbReference type="Gene3D" id="3.80.10.10">
    <property type="entry name" value="Ribonuclease Inhibitor"/>
    <property type="match status" value="1"/>
</dbReference>
<evidence type="ECO:0008006" key="4">
    <source>
        <dbReference type="Google" id="ProtNLM"/>
    </source>
</evidence>
<organism evidence="2 3">
    <name type="scientific">Meripilus lineatus</name>
    <dbReference type="NCBI Taxonomy" id="2056292"/>
    <lineage>
        <taxon>Eukaryota</taxon>
        <taxon>Fungi</taxon>
        <taxon>Dikarya</taxon>
        <taxon>Basidiomycota</taxon>
        <taxon>Agaricomycotina</taxon>
        <taxon>Agaricomycetes</taxon>
        <taxon>Polyporales</taxon>
        <taxon>Meripilaceae</taxon>
        <taxon>Meripilus</taxon>
    </lineage>
</organism>
<name>A0AAD5Y9H1_9APHY</name>
<evidence type="ECO:0000256" key="1">
    <source>
        <dbReference type="SAM" id="MobiDB-lite"/>
    </source>
</evidence>
<proteinExistence type="predicted"/>
<reference evidence="2" key="1">
    <citation type="submission" date="2022-07" db="EMBL/GenBank/DDBJ databases">
        <title>Genome Sequence of Physisporinus lineatus.</title>
        <authorList>
            <person name="Buettner E."/>
        </authorList>
    </citation>
    <scope>NUCLEOTIDE SEQUENCE</scope>
    <source>
        <strain evidence="2">VT162</strain>
    </source>
</reference>
<sequence length="613" mass="69360">MTTTPSCETSIDRDTLRTPDDPCPEEASNLQLLVHEDASHNQDTSASQDSPALNQSSTHPSSSADPETKPSEELLPRSTSPSLSLFAPSDGTQSPKDPQTSQWIFSRCSSFDRFQSPGLPPSPPSDLGDDGVFQWQGALSIGGISDGEYDEYENAYETSSDFSVRQLDSEPGPSRLRSSDPIFQGGILTSFVSPRLPTEIWELIIESVTATDAWDEELGQTWYSCALVCRSWVPTSRRLLYRSVYLDSATTATRFMASLTTCRQLGEFVHRLRIDPQGRGADWFYKVLQVLPPILTNLERLEFWALPDLHQIFFGLCTRFTTIKALTLYELGSQSFREIVRIASRAKNLQTLTLYNCRWKSPAEFFTPRGLGPVDIRLNSIPKESHDDAFRWVNAEAFPALKQFSFSVSLPSQTVHSDIFLEKSFLSLQSLDLEIAIDPETQVDNVSFPSFESCINLRDLHIRLSRAPTFKVDHTAWLLRHLPGSINNSLRNLAFTIFQKAGEVFGEKNKEHWKEFDKALSKSLSSLASMEIMWTMREEDEETLTVEQIKLHLISQHQQGIFKQLLPWVYKRGILWCSDEDLTSNVYLVSSDIEAADTWIVSCPMRQSVFYKD</sequence>
<feature type="compositionally biased region" description="Low complexity" evidence="1">
    <location>
        <begin position="76"/>
        <end position="85"/>
    </location>
</feature>
<dbReference type="EMBL" id="JANAWD010000565">
    <property type="protein sequence ID" value="KAJ3477776.1"/>
    <property type="molecule type" value="Genomic_DNA"/>
</dbReference>
<dbReference type="Proteomes" id="UP001212997">
    <property type="component" value="Unassembled WGS sequence"/>
</dbReference>
<feature type="compositionally biased region" description="Polar residues" evidence="1">
    <location>
        <begin position="41"/>
        <end position="65"/>
    </location>
</feature>